<keyword evidence="1" id="KW-0812">Transmembrane</keyword>
<feature type="transmembrane region" description="Helical" evidence="1">
    <location>
        <begin position="160"/>
        <end position="183"/>
    </location>
</feature>
<proteinExistence type="predicted"/>
<protein>
    <submittedName>
        <fullName evidence="2">Uncharacterized protein</fullName>
    </submittedName>
</protein>
<dbReference type="AlphaFoldDB" id="A0A8H4SSV4"/>
<dbReference type="PANTHER" id="PTHR38848">
    <property type="entry name" value="G-PROTEIN COUPLED RECEPTORS FAMILY 3 PROFILE DOMAIN-CONTAINING PROTEIN"/>
    <property type="match status" value="1"/>
</dbReference>
<feature type="transmembrane region" description="Helical" evidence="1">
    <location>
        <begin position="189"/>
        <end position="211"/>
    </location>
</feature>
<evidence type="ECO:0000313" key="3">
    <source>
        <dbReference type="Proteomes" id="UP000622797"/>
    </source>
</evidence>
<evidence type="ECO:0000256" key="1">
    <source>
        <dbReference type="SAM" id="Phobius"/>
    </source>
</evidence>
<feature type="transmembrane region" description="Helical" evidence="1">
    <location>
        <begin position="76"/>
        <end position="97"/>
    </location>
</feature>
<feature type="transmembrane region" description="Helical" evidence="1">
    <location>
        <begin position="117"/>
        <end position="139"/>
    </location>
</feature>
<sequence>MAPASASALSLWSRTVYIPQSKPVDVIWTLFNLTTIAVLAIFISYMSTKLFIYIFLVEKVHIIQSNSKPRMKSRLYLFNSFGMISIFLVVVVLNFVYRYSRIENGQCIIGMRNISLLPLLLVDVVINIYLTILFLLPLKSLYSFSKSLPKSQTHLRLRNAALRTFVGSCCTLLSSVANMTLIIYMGGEPGWMCLMCCNIDILFSAVVIYWVTSRDNASNDTQSRSDGYQSSDRRYGTRTFTSEVRTGAPIFGSPTGTVAEVALVASNTHHSEPDSRSAASDCNSGPGSGIIVTTTIQRQSRSGSFGSDMGDISGVGSRIPNKELACGFLPR</sequence>
<dbReference type="PANTHER" id="PTHR38848:SF3">
    <property type="entry name" value="G-PROTEIN COUPLED RECEPTORS FAMILY 3 PROFILE DOMAIN-CONTAINING PROTEIN"/>
    <property type="match status" value="1"/>
</dbReference>
<comment type="caution">
    <text evidence="2">The sequence shown here is derived from an EMBL/GenBank/DDBJ whole genome shotgun (WGS) entry which is preliminary data.</text>
</comment>
<keyword evidence="1" id="KW-1133">Transmembrane helix</keyword>
<gene>
    <name evidence="2" type="ORF">FSARC_14564</name>
</gene>
<evidence type="ECO:0000313" key="2">
    <source>
        <dbReference type="EMBL" id="KAF4944849.1"/>
    </source>
</evidence>
<keyword evidence="1" id="KW-0472">Membrane</keyword>
<keyword evidence="3" id="KW-1185">Reference proteome</keyword>
<reference evidence="2" key="2">
    <citation type="submission" date="2020-05" db="EMBL/GenBank/DDBJ databases">
        <authorList>
            <person name="Kim H.-S."/>
            <person name="Proctor R.H."/>
            <person name="Brown D.W."/>
        </authorList>
    </citation>
    <scope>NUCLEOTIDE SEQUENCE</scope>
    <source>
        <strain evidence="2">NRRL 20472</strain>
    </source>
</reference>
<dbReference type="OrthoDB" id="3210850at2759"/>
<reference evidence="2" key="1">
    <citation type="journal article" date="2020" name="BMC Genomics">
        <title>Correction to: Identification and distribution of gene clusters required for synthesis of sphingolipid metabolism inhibitors in diverse species of the filamentous fungus Fusarium.</title>
        <authorList>
            <person name="Kim H.S."/>
            <person name="Lohmar J.M."/>
            <person name="Busman M."/>
            <person name="Brown D.W."/>
            <person name="Naumann T.A."/>
            <person name="Divon H.H."/>
            <person name="Lysoe E."/>
            <person name="Uhlig S."/>
            <person name="Proctor R.H."/>
        </authorList>
    </citation>
    <scope>NUCLEOTIDE SEQUENCE</scope>
    <source>
        <strain evidence="2">NRRL 20472</strain>
    </source>
</reference>
<accession>A0A8H4SSV4</accession>
<dbReference type="Proteomes" id="UP000622797">
    <property type="component" value="Unassembled WGS sequence"/>
</dbReference>
<feature type="transmembrane region" description="Helical" evidence="1">
    <location>
        <begin position="26"/>
        <end position="56"/>
    </location>
</feature>
<name>A0A8H4SSV4_9HYPO</name>
<dbReference type="EMBL" id="JABEXW010001285">
    <property type="protein sequence ID" value="KAF4944849.1"/>
    <property type="molecule type" value="Genomic_DNA"/>
</dbReference>
<organism evidence="2 3">
    <name type="scientific">Fusarium sarcochroum</name>
    <dbReference type="NCBI Taxonomy" id="1208366"/>
    <lineage>
        <taxon>Eukaryota</taxon>
        <taxon>Fungi</taxon>
        <taxon>Dikarya</taxon>
        <taxon>Ascomycota</taxon>
        <taxon>Pezizomycotina</taxon>
        <taxon>Sordariomycetes</taxon>
        <taxon>Hypocreomycetidae</taxon>
        <taxon>Hypocreales</taxon>
        <taxon>Nectriaceae</taxon>
        <taxon>Fusarium</taxon>
        <taxon>Fusarium lateritium species complex</taxon>
    </lineage>
</organism>